<feature type="compositionally biased region" description="Polar residues" evidence="1">
    <location>
        <begin position="289"/>
        <end position="299"/>
    </location>
</feature>
<gene>
    <name evidence="2" type="ORF">CCUS01_12189</name>
</gene>
<organism evidence="2 3">
    <name type="scientific">Colletotrichum cuscutae</name>
    <dbReference type="NCBI Taxonomy" id="1209917"/>
    <lineage>
        <taxon>Eukaryota</taxon>
        <taxon>Fungi</taxon>
        <taxon>Dikarya</taxon>
        <taxon>Ascomycota</taxon>
        <taxon>Pezizomycotina</taxon>
        <taxon>Sordariomycetes</taxon>
        <taxon>Hypocreomycetidae</taxon>
        <taxon>Glomerellales</taxon>
        <taxon>Glomerellaceae</taxon>
        <taxon>Colletotrichum</taxon>
        <taxon>Colletotrichum acutatum species complex</taxon>
    </lineage>
</organism>
<evidence type="ECO:0000313" key="2">
    <source>
        <dbReference type="EMBL" id="KAK1447042.1"/>
    </source>
</evidence>
<reference evidence="2" key="1">
    <citation type="submission" date="2016-11" db="EMBL/GenBank/DDBJ databases">
        <title>The genome sequence of Colletotrichum cuscutae.</title>
        <authorList>
            <person name="Baroncelli R."/>
        </authorList>
    </citation>
    <scope>NUCLEOTIDE SEQUENCE</scope>
    <source>
        <strain evidence="2">IMI 304802</strain>
    </source>
</reference>
<comment type="caution">
    <text evidence="2">The sequence shown here is derived from an EMBL/GenBank/DDBJ whole genome shotgun (WGS) entry which is preliminary data.</text>
</comment>
<protein>
    <submittedName>
        <fullName evidence="2">Uncharacterized protein</fullName>
    </submittedName>
</protein>
<dbReference type="Proteomes" id="UP001239213">
    <property type="component" value="Unassembled WGS sequence"/>
</dbReference>
<keyword evidence="3" id="KW-1185">Reference proteome</keyword>
<proteinExistence type="predicted"/>
<accession>A0AAI9XEM2</accession>
<dbReference type="EMBL" id="MPDP01000314">
    <property type="protein sequence ID" value="KAK1447042.1"/>
    <property type="molecule type" value="Genomic_DNA"/>
</dbReference>
<evidence type="ECO:0000256" key="1">
    <source>
        <dbReference type="SAM" id="MobiDB-lite"/>
    </source>
</evidence>
<name>A0AAI9XEM2_9PEZI</name>
<feature type="region of interest" description="Disordered" evidence="1">
    <location>
        <begin position="34"/>
        <end position="69"/>
    </location>
</feature>
<evidence type="ECO:0000313" key="3">
    <source>
        <dbReference type="Proteomes" id="UP001239213"/>
    </source>
</evidence>
<sequence length="299" mass="32914">MCKLLGGYVILWRLGIGGGLKAMQMKRSVGKQDGTYGELFGQTDGPQNERSGRRKQGRLATERSRVRRDSPRKALARYLVCGRLAVSGTKILVPAEGESLTRESLQRANWGKGRFKLNVASSPKERRGEACCFKYDGTCETEAVIFDFQKETQHLGQLRPWVASVGTRKNDWHISSFSNFMGSPTTYSATNSSGCANQTFSKGTHKHRLSNAQMAKLPVVELIIPSLYLVARAQIINNVHLAAARPANKAQVDNLIPPKASVFPDIEMNQTNKPPSFFVNPKHGLPPASLSTSSLNARK</sequence>
<dbReference type="AlphaFoldDB" id="A0AAI9XEM2"/>
<feature type="region of interest" description="Disordered" evidence="1">
    <location>
        <begin position="273"/>
        <end position="299"/>
    </location>
</feature>
<feature type="compositionally biased region" description="Basic and acidic residues" evidence="1">
    <location>
        <begin position="60"/>
        <end position="69"/>
    </location>
</feature>